<evidence type="ECO:0000313" key="3">
    <source>
        <dbReference type="Proteomes" id="UP000298663"/>
    </source>
</evidence>
<reference evidence="2 3" key="1">
    <citation type="journal article" date="2015" name="Genome Biol.">
        <title>Comparative genomics of Steinernema reveals deeply conserved gene regulatory networks.</title>
        <authorList>
            <person name="Dillman A.R."/>
            <person name="Macchietto M."/>
            <person name="Porter C.F."/>
            <person name="Rogers A."/>
            <person name="Williams B."/>
            <person name="Antoshechkin I."/>
            <person name="Lee M.M."/>
            <person name="Goodwin Z."/>
            <person name="Lu X."/>
            <person name="Lewis E.E."/>
            <person name="Goodrich-Blair H."/>
            <person name="Stock S.P."/>
            <person name="Adams B.J."/>
            <person name="Sternberg P.W."/>
            <person name="Mortazavi A."/>
        </authorList>
    </citation>
    <scope>NUCLEOTIDE SEQUENCE [LARGE SCALE GENOMIC DNA]</scope>
    <source>
        <strain evidence="2 3">ALL</strain>
    </source>
</reference>
<evidence type="ECO:0000256" key="1">
    <source>
        <dbReference type="SAM" id="MobiDB-lite"/>
    </source>
</evidence>
<proteinExistence type="predicted"/>
<reference evidence="2 3" key="2">
    <citation type="journal article" date="2019" name="G3 (Bethesda)">
        <title>Hybrid Assembly of the Genome of the Entomopathogenic Nematode Steinernema carpocapsae Identifies the X-Chromosome.</title>
        <authorList>
            <person name="Serra L."/>
            <person name="Macchietto M."/>
            <person name="Macias-Munoz A."/>
            <person name="McGill C.J."/>
            <person name="Rodriguez I.M."/>
            <person name="Rodriguez B."/>
            <person name="Murad R."/>
            <person name="Mortazavi A."/>
        </authorList>
    </citation>
    <scope>NUCLEOTIDE SEQUENCE [LARGE SCALE GENOMIC DNA]</scope>
    <source>
        <strain evidence="2 3">ALL</strain>
    </source>
</reference>
<name>A0A4U5NVN7_STECR</name>
<dbReference type="AlphaFoldDB" id="A0A4U5NVN7"/>
<keyword evidence="3" id="KW-1185">Reference proteome</keyword>
<accession>A0A4U5NVN7</accession>
<dbReference type="Proteomes" id="UP000298663">
    <property type="component" value="Unassembled WGS sequence"/>
</dbReference>
<feature type="compositionally biased region" description="Basic and acidic residues" evidence="1">
    <location>
        <begin position="87"/>
        <end position="102"/>
    </location>
</feature>
<protein>
    <submittedName>
        <fullName evidence="2">Uncharacterized protein</fullName>
    </submittedName>
</protein>
<comment type="caution">
    <text evidence="2">The sequence shown here is derived from an EMBL/GenBank/DDBJ whole genome shotgun (WGS) entry which is preliminary data.</text>
</comment>
<feature type="region of interest" description="Disordered" evidence="1">
    <location>
        <begin position="87"/>
        <end position="130"/>
    </location>
</feature>
<dbReference type="EMBL" id="AZBU02000003">
    <property type="protein sequence ID" value="TKR87627.1"/>
    <property type="molecule type" value="Genomic_DNA"/>
</dbReference>
<gene>
    <name evidence="2" type="ORF">L596_011997</name>
</gene>
<evidence type="ECO:0000313" key="2">
    <source>
        <dbReference type="EMBL" id="TKR87627.1"/>
    </source>
</evidence>
<organism evidence="2 3">
    <name type="scientific">Steinernema carpocapsae</name>
    <name type="common">Entomopathogenic nematode</name>
    <dbReference type="NCBI Taxonomy" id="34508"/>
    <lineage>
        <taxon>Eukaryota</taxon>
        <taxon>Metazoa</taxon>
        <taxon>Ecdysozoa</taxon>
        <taxon>Nematoda</taxon>
        <taxon>Chromadorea</taxon>
        <taxon>Rhabditida</taxon>
        <taxon>Tylenchina</taxon>
        <taxon>Panagrolaimomorpha</taxon>
        <taxon>Strongyloidoidea</taxon>
        <taxon>Steinernematidae</taxon>
        <taxon>Steinernema</taxon>
    </lineage>
</organism>
<sequence length="130" mass="14598">MQVSLNDFLAHRLHPRGTPAGLFYSLLSMRSMVVNRFASRHIVSEKEQRTDVEKLCHFTELAVASQVDIGQPTVVVVKGRKATKTSDRKMEATKAIEKREEEGAMVEKTQDEEEVAERKDSGTVATTTTY</sequence>